<protein>
    <submittedName>
        <fullName evidence="1">SRPBCC family protein</fullName>
    </submittedName>
</protein>
<keyword evidence="2" id="KW-1185">Reference proteome</keyword>
<dbReference type="Gene3D" id="3.30.530.20">
    <property type="match status" value="1"/>
</dbReference>
<dbReference type="Proteomes" id="UP001432168">
    <property type="component" value="Chromosome"/>
</dbReference>
<dbReference type="InterPro" id="IPR023393">
    <property type="entry name" value="START-like_dom_sf"/>
</dbReference>
<dbReference type="Pfam" id="PF10604">
    <property type="entry name" value="Polyketide_cyc2"/>
    <property type="match status" value="1"/>
</dbReference>
<reference evidence="1" key="1">
    <citation type="submission" date="2022-10" db="EMBL/GenBank/DDBJ databases">
        <title>The complete genomes of actinobacterial strains from the NBC collection.</title>
        <authorList>
            <person name="Joergensen T.S."/>
            <person name="Alvarez Arevalo M."/>
            <person name="Sterndorff E.B."/>
            <person name="Faurdal D."/>
            <person name="Vuksanovic O."/>
            <person name="Mourched A.-S."/>
            <person name="Charusanti P."/>
            <person name="Shaw S."/>
            <person name="Blin K."/>
            <person name="Weber T."/>
        </authorList>
    </citation>
    <scope>NUCLEOTIDE SEQUENCE</scope>
    <source>
        <strain evidence="1">NBC_00686</strain>
    </source>
</reference>
<dbReference type="SUPFAM" id="SSF55961">
    <property type="entry name" value="Bet v1-like"/>
    <property type="match status" value="1"/>
</dbReference>
<organism evidence="1 2">
    <name type="scientific">Streptomyces pseudovenezuelae</name>
    <dbReference type="NCBI Taxonomy" id="67350"/>
    <lineage>
        <taxon>Bacteria</taxon>
        <taxon>Bacillati</taxon>
        <taxon>Actinomycetota</taxon>
        <taxon>Actinomycetes</taxon>
        <taxon>Kitasatosporales</taxon>
        <taxon>Streptomycetaceae</taxon>
        <taxon>Streptomyces</taxon>
        <taxon>Streptomyces aurantiacus group</taxon>
    </lineage>
</organism>
<dbReference type="RefSeq" id="WP_329271979.1">
    <property type="nucleotide sequence ID" value="NZ_CP109011.1"/>
</dbReference>
<gene>
    <name evidence="1" type="ORF">OG929_42940</name>
</gene>
<proteinExistence type="predicted"/>
<dbReference type="CDD" id="cd07821">
    <property type="entry name" value="PYR_PYL_RCAR_like"/>
    <property type="match status" value="1"/>
</dbReference>
<dbReference type="EMBL" id="CP109011">
    <property type="protein sequence ID" value="WUT48661.1"/>
    <property type="molecule type" value="Genomic_DNA"/>
</dbReference>
<dbReference type="InterPro" id="IPR019587">
    <property type="entry name" value="Polyketide_cyclase/dehydratase"/>
</dbReference>
<accession>A0ABZ1XAR8</accession>
<evidence type="ECO:0000313" key="1">
    <source>
        <dbReference type="EMBL" id="WUT48661.1"/>
    </source>
</evidence>
<name>A0ABZ1XAR8_9ACTN</name>
<evidence type="ECO:0000313" key="2">
    <source>
        <dbReference type="Proteomes" id="UP001432168"/>
    </source>
</evidence>
<sequence length="138" mass="15385">MATFRFDTRVPQDPDRVWAVLTDVSKIPQWFPAVQEAHFDGTHRHLSTPEGTLKSLVVTKDDALRRFQYRFVEGMPLPIDFHLGTIDVLPDANGSRVVYSQEILPEALAPIVGRAVSEGIAGIARYFDAHPDSAEGTR</sequence>